<dbReference type="InterPro" id="IPR057397">
    <property type="entry name" value="HEAT_5MP1_2"/>
</dbReference>
<dbReference type="Pfam" id="PF25504">
    <property type="entry name" value="HEAT_5MP1_2"/>
    <property type="match status" value="1"/>
</dbReference>
<evidence type="ECO:0000313" key="4">
    <source>
        <dbReference type="Proteomes" id="UP000053664"/>
    </source>
</evidence>
<dbReference type="PANTHER" id="PTHR14208">
    <property type="entry name" value="BASIC LEUCINE ZIPPER AND W2 DOMAIN-CONTAINING PROTEIN"/>
    <property type="match status" value="1"/>
</dbReference>
<dbReference type="InterPro" id="IPR016024">
    <property type="entry name" value="ARM-type_fold"/>
</dbReference>
<dbReference type="AlphaFoldDB" id="A0A061HBF5"/>
<dbReference type="Proteomes" id="UP000053664">
    <property type="component" value="Unassembled WGS sequence"/>
</dbReference>
<dbReference type="Pfam" id="PF02020">
    <property type="entry name" value="W2"/>
    <property type="match status" value="1"/>
</dbReference>
<dbReference type="SUPFAM" id="SSF48371">
    <property type="entry name" value="ARM repeat"/>
    <property type="match status" value="1"/>
</dbReference>
<dbReference type="eggNOG" id="KOG2297">
    <property type="taxonomic scope" value="Eukaryota"/>
</dbReference>
<feature type="region of interest" description="Disordered" evidence="1">
    <location>
        <begin position="1"/>
        <end position="24"/>
    </location>
</feature>
<dbReference type="Gene3D" id="1.25.40.180">
    <property type="match status" value="1"/>
</dbReference>
<dbReference type="OrthoDB" id="1727522at2759"/>
<dbReference type="GO" id="GO:0016020">
    <property type="term" value="C:membrane"/>
    <property type="evidence" value="ECO:0007669"/>
    <property type="project" value="TreeGrafter"/>
</dbReference>
<evidence type="ECO:0000256" key="1">
    <source>
        <dbReference type="SAM" id="MobiDB-lite"/>
    </source>
</evidence>
<dbReference type="InterPro" id="IPR003307">
    <property type="entry name" value="W2_domain"/>
</dbReference>
<dbReference type="InterPro" id="IPR051245">
    <property type="entry name" value="eIF5-mimic_regulator"/>
</dbReference>
<dbReference type="RefSeq" id="XP_007878827.1">
    <property type="nucleotide sequence ID" value="XM_007880636.1"/>
</dbReference>
<evidence type="ECO:0000313" key="3">
    <source>
        <dbReference type="EMBL" id="EPQ29365.1"/>
    </source>
</evidence>
<name>A0A061HBF5_9BASI</name>
<proteinExistence type="predicted"/>
<sequence>MSSTPTGTAPTGNTKPALTGAKIKQRKGVVKSQAKFEPEVFRDALYKHLEGISPEDWDAFATALDKAGNTLEYRKYADPLFEILIVGGILAPGGAFVDDGAPPSPFSIAGAKSDKLEDVKPFVDVLEKLIRRYKFLQRPLEESTLNGILQYVNRYEVEQRNKLAVATALMIQQGLASASVLSTLQKDHLAKDDLAISFIDLVFRTYLVDQTMDHLASSLRKGGVRNWLLFFPQTKRDQPNIVASHFRSAEVGLPQVAEYWQKRQQKDIRDQTVARLGEMVSSDEDAASIPEVVEFLQAQMKSAGVGPEDFVPFIWEGLMKAVDWSVRQDQLEGAVLKELKKDCPILEPFCSSARAQISLINSIQLFCYADTRVIKSFPKILQTLYNGDVISDDAILYWAQKGAKAQGKAHFLKACEPLIRFLQEDDDDEDEE</sequence>
<dbReference type="EMBL" id="KE361631">
    <property type="protein sequence ID" value="EPQ29365.1"/>
    <property type="molecule type" value="Genomic_DNA"/>
</dbReference>
<organism evidence="3 4">
    <name type="scientific">Pseudozyma flocculosa PF-1</name>
    <dbReference type="NCBI Taxonomy" id="1277687"/>
    <lineage>
        <taxon>Eukaryota</taxon>
        <taxon>Fungi</taxon>
        <taxon>Dikarya</taxon>
        <taxon>Basidiomycota</taxon>
        <taxon>Ustilaginomycotina</taxon>
        <taxon>Ustilaginomycetes</taxon>
        <taxon>Ustilaginales</taxon>
        <taxon>Ustilaginaceae</taxon>
        <taxon>Pseudozyma</taxon>
    </lineage>
</organism>
<dbReference type="GO" id="GO:0005737">
    <property type="term" value="C:cytoplasm"/>
    <property type="evidence" value="ECO:0007669"/>
    <property type="project" value="TreeGrafter"/>
</dbReference>
<reference evidence="3 4" key="1">
    <citation type="journal article" date="2013" name="Plant Cell">
        <title>The transition from a phytopathogenic smut ancestor to an anamorphic biocontrol agent deciphered by comparative whole-genome analysis.</title>
        <authorList>
            <person name="Lefebvre F."/>
            <person name="Joly D.L."/>
            <person name="Labbe C."/>
            <person name="Teichmann B."/>
            <person name="Linning R."/>
            <person name="Belzile F."/>
            <person name="Bakkeren G."/>
            <person name="Belanger R.R."/>
        </authorList>
    </citation>
    <scope>NUCLEOTIDE SEQUENCE [LARGE SCALE GENOMIC DNA]</scope>
    <source>
        <strain evidence="3 4">PF-1</strain>
    </source>
</reference>
<evidence type="ECO:0000259" key="2">
    <source>
        <dbReference type="PROSITE" id="PS51363"/>
    </source>
</evidence>
<dbReference type="PANTHER" id="PTHR14208:SF2">
    <property type="entry name" value="PROTEIN KRASAVIETZ"/>
    <property type="match status" value="1"/>
</dbReference>
<dbReference type="KEGG" id="pfp:PFL1_03120"/>
<dbReference type="PROSITE" id="PS51363">
    <property type="entry name" value="W2"/>
    <property type="match status" value="1"/>
</dbReference>
<dbReference type="HOGENOM" id="CLU_032849_2_1_1"/>
<accession>A0A061HBF5</accession>
<dbReference type="SMART" id="SM00515">
    <property type="entry name" value="eIF5C"/>
    <property type="match status" value="1"/>
</dbReference>
<dbReference type="GeneID" id="19317231"/>
<feature type="domain" description="W2" evidence="2">
    <location>
        <begin position="262"/>
        <end position="432"/>
    </location>
</feature>
<gene>
    <name evidence="3" type="ORF">PFL1_03120</name>
</gene>
<feature type="compositionally biased region" description="Polar residues" evidence="1">
    <location>
        <begin position="1"/>
        <end position="16"/>
    </location>
</feature>
<protein>
    <recommendedName>
        <fullName evidence="2">W2 domain-containing protein</fullName>
    </recommendedName>
</protein>